<dbReference type="GO" id="GO:0008168">
    <property type="term" value="F:methyltransferase activity"/>
    <property type="evidence" value="ECO:0007669"/>
    <property type="project" value="UniProtKB-KW"/>
</dbReference>
<dbReference type="SUPFAM" id="SSF53335">
    <property type="entry name" value="S-adenosyl-L-methionine-dependent methyltransferases"/>
    <property type="match status" value="1"/>
</dbReference>
<protein>
    <submittedName>
        <fullName evidence="1">SAM-dependent methyltransferase</fullName>
    </submittedName>
</protein>
<reference evidence="1 2" key="1">
    <citation type="submission" date="2007-06" db="EMBL/GenBank/DDBJ databases">
        <authorList>
            <person name="Shimkets L."/>
            <person name="Ferriera S."/>
            <person name="Johnson J."/>
            <person name="Kravitz S."/>
            <person name="Beeson K."/>
            <person name="Sutton G."/>
            <person name="Rogers Y.-H."/>
            <person name="Friedman R."/>
            <person name="Frazier M."/>
            <person name="Venter J.C."/>
        </authorList>
    </citation>
    <scope>NUCLEOTIDE SEQUENCE [LARGE SCALE GENOMIC DNA]</scope>
    <source>
        <strain evidence="1 2">SIR-1</strain>
    </source>
</reference>
<evidence type="ECO:0000313" key="1">
    <source>
        <dbReference type="EMBL" id="EDM78705.1"/>
    </source>
</evidence>
<dbReference type="STRING" id="391625.PPSIR1_12008"/>
<dbReference type="CDD" id="cd02440">
    <property type="entry name" value="AdoMet_MTases"/>
    <property type="match status" value="1"/>
</dbReference>
<sequence length="256" mass="28310">MLVGLPAYLHFATDYFEISPNEVIEPTPCNVCGETVPFKTRRGRAHAVCSSCGAYERHRLLTHYLGQAPELSAGKRVLHFAPNNGVEAFMRGRAEALALDYATADLFAIEDLKLDLADIEQPDASWDVVICYHVLEHVPNSDAAMSELFRVLAPGGVAILQVPLEIGRTQTYEDASITSPEGRLEHFGQEDHVRIYGTADFPRRLEAAGFEVEALDYLATLPAERVAEHHLARGPSEDGGPRFDERIFLARKPDTP</sequence>
<dbReference type="GO" id="GO:0032259">
    <property type="term" value="P:methylation"/>
    <property type="evidence" value="ECO:0007669"/>
    <property type="project" value="UniProtKB-KW"/>
</dbReference>
<dbReference type="RefSeq" id="WP_006972080.1">
    <property type="nucleotide sequence ID" value="NZ_ABCS01000027.1"/>
</dbReference>
<keyword evidence="2" id="KW-1185">Reference proteome</keyword>
<dbReference type="InterPro" id="IPR029063">
    <property type="entry name" value="SAM-dependent_MTases_sf"/>
</dbReference>
<dbReference type="AlphaFoldDB" id="A6G5T1"/>
<dbReference type="Proteomes" id="UP000005801">
    <property type="component" value="Unassembled WGS sequence"/>
</dbReference>
<gene>
    <name evidence="1" type="ORF">PPSIR1_12008</name>
</gene>
<accession>A6G5T1</accession>
<dbReference type="OrthoDB" id="9772751at2"/>
<organism evidence="1 2">
    <name type="scientific">Plesiocystis pacifica SIR-1</name>
    <dbReference type="NCBI Taxonomy" id="391625"/>
    <lineage>
        <taxon>Bacteria</taxon>
        <taxon>Pseudomonadati</taxon>
        <taxon>Myxococcota</taxon>
        <taxon>Polyangia</taxon>
        <taxon>Nannocystales</taxon>
        <taxon>Nannocystaceae</taxon>
        <taxon>Plesiocystis</taxon>
    </lineage>
</organism>
<comment type="caution">
    <text evidence="1">The sequence shown here is derived from an EMBL/GenBank/DDBJ whole genome shotgun (WGS) entry which is preliminary data.</text>
</comment>
<dbReference type="Gene3D" id="3.40.50.150">
    <property type="entry name" value="Vaccinia Virus protein VP39"/>
    <property type="match status" value="1"/>
</dbReference>
<dbReference type="Pfam" id="PF13489">
    <property type="entry name" value="Methyltransf_23"/>
    <property type="match status" value="1"/>
</dbReference>
<dbReference type="eggNOG" id="COG2226">
    <property type="taxonomic scope" value="Bacteria"/>
</dbReference>
<name>A6G5T1_9BACT</name>
<proteinExistence type="predicted"/>
<evidence type="ECO:0000313" key="2">
    <source>
        <dbReference type="Proteomes" id="UP000005801"/>
    </source>
</evidence>
<dbReference type="EMBL" id="ABCS01000027">
    <property type="protein sequence ID" value="EDM78705.1"/>
    <property type="molecule type" value="Genomic_DNA"/>
</dbReference>
<keyword evidence="1" id="KW-0489">Methyltransferase</keyword>
<keyword evidence="1" id="KW-0808">Transferase</keyword>